<evidence type="ECO:0000313" key="3">
    <source>
        <dbReference type="Proteomes" id="UP000324897"/>
    </source>
</evidence>
<dbReference type="PANTHER" id="PTHR48045:SF31">
    <property type="entry name" value="UDP-GLYCOSYLTRANSFERASE 76B1-LIKE"/>
    <property type="match status" value="1"/>
</dbReference>
<dbReference type="PANTHER" id="PTHR48045">
    <property type="entry name" value="UDP-GLYCOSYLTRANSFERASE 72B1"/>
    <property type="match status" value="1"/>
</dbReference>
<feature type="compositionally biased region" description="Low complexity" evidence="1">
    <location>
        <begin position="116"/>
        <end position="127"/>
    </location>
</feature>
<organism evidence="2 3">
    <name type="scientific">Eragrostis curvula</name>
    <name type="common">weeping love grass</name>
    <dbReference type="NCBI Taxonomy" id="38414"/>
    <lineage>
        <taxon>Eukaryota</taxon>
        <taxon>Viridiplantae</taxon>
        <taxon>Streptophyta</taxon>
        <taxon>Embryophyta</taxon>
        <taxon>Tracheophyta</taxon>
        <taxon>Spermatophyta</taxon>
        <taxon>Magnoliopsida</taxon>
        <taxon>Liliopsida</taxon>
        <taxon>Poales</taxon>
        <taxon>Poaceae</taxon>
        <taxon>PACMAD clade</taxon>
        <taxon>Chloridoideae</taxon>
        <taxon>Eragrostideae</taxon>
        <taxon>Eragrostidinae</taxon>
        <taxon>Eragrostis</taxon>
    </lineage>
</organism>
<dbReference type="SUPFAM" id="SSF53756">
    <property type="entry name" value="UDP-Glycosyltransferase/glycogen phosphorylase"/>
    <property type="match status" value="1"/>
</dbReference>
<dbReference type="Gene3D" id="3.40.50.2000">
    <property type="entry name" value="Glycogen Phosphorylase B"/>
    <property type="match status" value="1"/>
</dbReference>
<name>A0A5J9SX31_9POAL</name>
<dbReference type="EMBL" id="RWGY01000167">
    <property type="protein sequence ID" value="TVU03543.1"/>
    <property type="molecule type" value="Genomic_DNA"/>
</dbReference>
<dbReference type="Proteomes" id="UP000324897">
    <property type="component" value="Unassembled WGS sequence"/>
</dbReference>
<dbReference type="AlphaFoldDB" id="A0A5J9SX31"/>
<protein>
    <submittedName>
        <fullName evidence="2">Uncharacterized protein</fullName>
    </submittedName>
</protein>
<keyword evidence="3" id="KW-1185">Reference proteome</keyword>
<feature type="non-terminal residue" evidence="2">
    <location>
        <position position="1"/>
    </location>
</feature>
<gene>
    <name evidence="2" type="ORF">EJB05_50939</name>
</gene>
<sequence length="207" mass="23412">MFDQPTNAYLMEEEWLIGVKVERNSEGVLTGTELARCIELVMGEGAKASVVRKRAKALKGIAQEVADAGGHSEINLLDFVETFQAHDTACVKNAIEDRTNPRRSWSHHSTTIPLLSSSSRKNKSTSSAHPSLRTTHRMEARKAHLICWFTDMWEDEFIVPVEVVVVGDKSGCRLNPINSKRNPMFTSYFENYWHAESAYYASYWLAT</sequence>
<evidence type="ECO:0000256" key="1">
    <source>
        <dbReference type="SAM" id="MobiDB-lite"/>
    </source>
</evidence>
<proteinExistence type="predicted"/>
<feature type="region of interest" description="Disordered" evidence="1">
    <location>
        <begin position="100"/>
        <end position="134"/>
    </location>
</feature>
<dbReference type="OrthoDB" id="784214at2759"/>
<evidence type="ECO:0000313" key="2">
    <source>
        <dbReference type="EMBL" id="TVU03543.1"/>
    </source>
</evidence>
<reference evidence="2 3" key="1">
    <citation type="journal article" date="2019" name="Sci. Rep.">
        <title>A high-quality genome of Eragrostis curvula grass provides insights into Poaceae evolution and supports new strategies to enhance forage quality.</title>
        <authorList>
            <person name="Carballo J."/>
            <person name="Santos B.A.C.M."/>
            <person name="Zappacosta D."/>
            <person name="Garbus I."/>
            <person name="Selva J.P."/>
            <person name="Gallo C.A."/>
            <person name="Diaz A."/>
            <person name="Albertini E."/>
            <person name="Caccamo M."/>
            <person name="Echenique V."/>
        </authorList>
    </citation>
    <scope>NUCLEOTIDE SEQUENCE [LARGE SCALE GENOMIC DNA]</scope>
    <source>
        <strain evidence="3">cv. Victoria</strain>
        <tissue evidence="2">Leaf</tissue>
    </source>
</reference>
<accession>A0A5J9SX31</accession>
<dbReference type="Gramene" id="TVU03543">
    <property type="protein sequence ID" value="TVU03543"/>
    <property type="gene ID" value="EJB05_50939"/>
</dbReference>
<comment type="caution">
    <text evidence="2">The sequence shown here is derived from an EMBL/GenBank/DDBJ whole genome shotgun (WGS) entry which is preliminary data.</text>
</comment>